<accession>A0A164WFL6</accession>
<sequence length="91" mass="10122">MFSSTSSNSTEANLISVQLLFRTPRQLGNAARLLFATNQSINEITTPTNTTIFSSRHHHHQITPRSSITSFPRISLIIPALTRNITIHSHA</sequence>
<name>A0A164WFL6_9AGAM</name>
<gene>
    <name evidence="1" type="ORF">SISNIDRAFT_36368</name>
</gene>
<keyword evidence="2" id="KW-1185">Reference proteome</keyword>
<organism evidence="1 2">
    <name type="scientific">Sistotremastrum niveocremeum HHB9708</name>
    <dbReference type="NCBI Taxonomy" id="1314777"/>
    <lineage>
        <taxon>Eukaryota</taxon>
        <taxon>Fungi</taxon>
        <taxon>Dikarya</taxon>
        <taxon>Basidiomycota</taxon>
        <taxon>Agaricomycotina</taxon>
        <taxon>Agaricomycetes</taxon>
        <taxon>Sistotremastrales</taxon>
        <taxon>Sistotremastraceae</taxon>
        <taxon>Sertulicium</taxon>
        <taxon>Sertulicium niveocremeum</taxon>
    </lineage>
</organism>
<proteinExistence type="predicted"/>
<protein>
    <submittedName>
        <fullName evidence="1">Uncharacterized protein</fullName>
    </submittedName>
</protein>
<dbReference type="Proteomes" id="UP000076722">
    <property type="component" value="Unassembled WGS sequence"/>
</dbReference>
<evidence type="ECO:0000313" key="1">
    <source>
        <dbReference type="EMBL" id="KZS95008.1"/>
    </source>
</evidence>
<evidence type="ECO:0000313" key="2">
    <source>
        <dbReference type="Proteomes" id="UP000076722"/>
    </source>
</evidence>
<dbReference type="EMBL" id="KV419403">
    <property type="protein sequence ID" value="KZS95008.1"/>
    <property type="molecule type" value="Genomic_DNA"/>
</dbReference>
<dbReference type="AlphaFoldDB" id="A0A164WFL6"/>
<reference evidence="1 2" key="1">
    <citation type="journal article" date="2016" name="Mol. Biol. Evol.">
        <title>Comparative Genomics of Early-Diverging Mushroom-Forming Fungi Provides Insights into the Origins of Lignocellulose Decay Capabilities.</title>
        <authorList>
            <person name="Nagy L.G."/>
            <person name="Riley R."/>
            <person name="Tritt A."/>
            <person name="Adam C."/>
            <person name="Daum C."/>
            <person name="Floudas D."/>
            <person name="Sun H."/>
            <person name="Yadav J.S."/>
            <person name="Pangilinan J."/>
            <person name="Larsson K.H."/>
            <person name="Matsuura K."/>
            <person name="Barry K."/>
            <person name="Labutti K."/>
            <person name="Kuo R."/>
            <person name="Ohm R.A."/>
            <person name="Bhattacharya S.S."/>
            <person name="Shirouzu T."/>
            <person name="Yoshinaga Y."/>
            <person name="Martin F.M."/>
            <person name="Grigoriev I.V."/>
            <person name="Hibbett D.S."/>
        </authorList>
    </citation>
    <scope>NUCLEOTIDE SEQUENCE [LARGE SCALE GENOMIC DNA]</scope>
    <source>
        <strain evidence="1 2">HHB9708</strain>
    </source>
</reference>